<dbReference type="InterPro" id="IPR029055">
    <property type="entry name" value="Ntn_hydrolases_N"/>
</dbReference>
<keyword evidence="3" id="KW-1185">Reference proteome</keyword>
<dbReference type="Gene3D" id="1.10.1400.10">
    <property type="match status" value="1"/>
</dbReference>
<dbReference type="Gene3D" id="2.30.120.10">
    <property type="match status" value="1"/>
</dbReference>
<dbReference type="InterPro" id="IPR043147">
    <property type="entry name" value="Penicillin_amidase_A-knob"/>
</dbReference>
<evidence type="ECO:0000313" key="2">
    <source>
        <dbReference type="EMBL" id="MFC5891143.1"/>
    </source>
</evidence>
<proteinExistence type="predicted"/>
<dbReference type="RefSeq" id="WP_380238081.1">
    <property type="nucleotide sequence ID" value="NZ_JBHSOD010000145.1"/>
</dbReference>
<protein>
    <submittedName>
        <fullName evidence="2">Penicillin acylase family protein</fullName>
    </submittedName>
</protein>
<accession>A0ABW1FE94</accession>
<organism evidence="2 3">
    <name type="scientific">Kitasatospora aburaviensis</name>
    <dbReference type="NCBI Taxonomy" id="67265"/>
    <lineage>
        <taxon>Bacteria</taxon>
        <taxon>Bacillati</taxon>
        <taxon>Actinomycetota</taxon>
        <taxon>Actinomycetes</taxon>
        <taxon>Kitasatosporales</taxon>
        <taxon>Streptomycetaceae</taxon>
        <taxon>Kitasatospora</taxon>
    </lineage>
</organism>
<dbReference type="PANTHER" id="PTHR34218">
    <property type="entry name" value="PEPTIDASE S45 PENICILLIN AMIDASE"/>
    <property type="match status" value="1"/>
</dbReference>
<comment type="caution">
    <text evidence="2">The sequence shown here is derived from an EMBL/GenBank/DDBJ whole genome shotgun (WGS) entry which is preliminary data.</text>
</comment>
<dbReference type="Proteomes" id="UP001596067">
    <property type="component" value="Unassembled WGS sequence"/>
</dbReference>
<keyword evidence="1" id="KW-0732">Signal</keyword>
<dbReference type="Pfam" id="PF01804">
    <property type="entry name" value="Penicil_amidase"/>
    <property type="match status" value="1"/>
</dbReference>
<dbReference type="Gene3D" id="3.60.20.10">
    <property type="entry name" value="Glutamine Phosphoribosylpyrophosphate, subunit 1, domain 1"/>
    <property type="match status" value="1"/>
</dbReference>
<evidence type="ECO:0000256" key="1">
    <source>
        <dbReference type="ARBA" id="ARBA00022729"/>
    </source>
</evidence>
<sequence>SRPARPAGEAADLGSNGWALGRDATRDGHGMLLANPHLKWAGSDRFYQVHLTVPGVLDVAGGSIYGTPMVEIGHSRDLAWTHTTSYADHASLYRLALAPGDPTGYLVDGRPEPMGRQSVPVTVRAADGTLSTVTATLYTSRYGPVLADGWSAEHAYTLRDANAGNLRSMNEWLAMGRARTLDQLKQAQRTYQGIPWTYTIATDAGGTAYFTDSSAVPHLTDEQRTGCTVEADELGTTLDGSTTACDWGSDPDALVPGVHGPARQPALTRTDYVANSNNGPYYTNADAPLTGIPAVYNGGSRLGPRAQLGLRMIDDRRTGADGLGGRGFTLPTLQATMLGDRVYTAELGRGDAVAMCRAHPVPTATDGTAVDVRAACDVLAAWDARADADSRGTVLWQAFQQALGRSGPPTWWRVPYDPAQPLTTPRGIDGENPAARRALADAVQWLSARGTPPDAPIGLVQRWAGIPLPGCSGGLGCFNVLTAGPQSGAGGATRPADLTTIPHGSGFMMAVEMTPRGPRSRTLLTYGESADPGSPHYTDQTRLFARKEWVTERFTEAEIKAAPGLLVTTLVR</sequence>
<gene>
    <name evidence="2" type="ORF">ACFP0N_39955</name>
</gene>
<dbReference type="PANTHER" id="PTHR34218:SF3">
    <property type="entry name" value="ACYL-HOMOSERINE LACTONE ACYLASE PVDQ"/>
    <property type="match status" value="1"/>
</dbReference>
<evidence type="ECO:0000313" key="3">
    <source>
        <dbReference type="Proteomes" id="UP001596067"/>
    </source>
</evidence>
<name>A0ABW1FE94_9ACTN</name>
<feature type="non-terminal residue" evidence="2">
    <location>
        <position position="1"/>
    </location>
</feature>
<dbReference type="EMBL" id="JBHSOD010000145">
    <property type="protein sequence ID" value="MFC5891143.1"/>
    <property type="molecule type" value="Genomic_DNA"/>
</dbReference>
<reference evidence="3" key="1">
    <citation type="journal article" date="2019" name="Int. J. Syst. Evol. Microbiol.">
        <title>The Global Catalogue of Microorganisms (GCM) 10K type strain sequencing project: providing services to taxonomists for standard genome sequencing and annotation.</title>
        <authorList>
            <consortium name="The Broad Institute Genomics Platform"/>
            <consortium name="The Broad Institute Genome Sequencing Center for Infectious Disease"/>
            <person name="Wu L."/>
            <person name="Ma J."/>
        </authorList>
    </citation>
    <scope>NUCLEOTIDE SEQUENCE [LARGE SCALE GENOMIC DNA]</scope>
    <source>
        <strain evidence="3">CGMCC 4.1469</strain>
    </source>
</reference>
<dbReference type="SUPFAM" id="SSF56235">
    <property type="entry name" value="N-terminal nucleophile aminohydrolases (Ntn hydrolases)"/>
    <property type="match status" value="1"/>
</dbReference>
<dbReference type="InterPro" id="IPR043146">
    <property type="entry name" value="Penicillin_amidase_N_B-knob"/>
</dbReference>
<dbReference type="InterPro" id="IPR002692">
    <property type="entry name" value="S45"/>
</dbReference>